<comment type="catalytic activity">
    <reaction evidence="14 15">
        <text>chorismate + L-glutamine = anthranilate + pyruvate + L-glutamate + H(+)</text>
        <dbReference type="Rhea" id="RHEA:21732"/>
        <dbReference type="ChEBI" id="CHEBI:15361"/>
        <dbReference type="ChEBI" id="CHEBI:15378"/>
        <dbReference type="ChEBI" id="CHEBI:16567"/>
        <dbReference type="ChEBI" id="CHEBI:29748"/>
        <dbReference type="ChEBI" id="CHEBI:29985"/>
        <dbReference type="ChEBI" id="CHEBI:58359"/>
        <dbReference type="EC" id="4.1.3.27"/>
    </reaction>
</comment>
<feature type="domain" description="Anthranilate synthase component I N-terminal" evidence="17">
    <location>
        <begin position="37"/>
        <end position="182"/>
    </location>
</feature>
<comment type="caution">
    <text evidence="18">The sequence shown here is derived from an EMBL/GenBank/DDBJ whole genome shotgun (WGS) entry which is preliminary data.</text>
</comment>
<dbReference type="InterPro" id="IPR006805">
    <property type="entry name" value="Anth_synth_I_N"/>
</dbReference>
<evidence type="ECO:0000313" key="18">
    <source>
        <dbReference type="EMBL" id="NMF09199.1"/>
    </source>
</evidence>
<protein>
    <recommendedName>
        <fullName evidence="6 15">Anthranilate synthase component 1</fullName>
        <ecNumber evidence="5 15">4.1.3.27</ecNumber>
    </recommendedName>
</protein>
<dbReference type="PANTHER" id="PTHR11236">
    <property type="entry name" value="AMINOBENZOATE/ANTHRANILATE SYNTHASE"/>
    <property type="match status" value="1"/>
</dbReference>
<keyword evidence="7 15" id="KW-0028">Amino-acid biosynthesis</keyword>
<evidence type="ECO:0000256" key="2">
    <source>
        <dbReference type="ARBA" id="ARBA00004873"/>
    </source>
</evidence>
<evidence type="ECO:0000256" key="8">
    <source>
        <dbReference type="ARBA" id="ARBA00022723"/>
    </source>
</evidence>
<evidence type="ECO:0000256" key="14">
    <source>
        <dbReference type="ARBA" id="ARBA00047683"/>
    </source>
</evidence>
<dbReference type="Pfam" id="PF00425">
    <property type="entry name" value="Chorismate_bind"/>
    <property type="match status" value="1"/>
</dbReference>
<organism evidence="18 19">
    <name type="scientific">Corynebacterium xerosis</name>
    <dbReference type="NCBI Taxonomy" id="1725"/>
    <lineage>
        <taxon>Bacteria</taxon>
        <taxon>Bacillati</taxon>
        <taxon>Actinomycetota</taxon>
        <taxon>Actinomycetes</taxon>
        <taxon>Mycobacteriales</taxon>
        <taxon>Corynebacteriaceae</taxon>
        <taxon>Corynebacterium</taxon>
    </lineage>
</organism>
<dbReference type="EC" id="4.1.3.27" evidence="5 15"/>
<keyword evidence="10 15" id="KW-0460">Magnesium</keyword>
<evidence type="ECO:0000256" key="15">
    <source>
        <dbReference type="RuleBase" id="RU364045"/>
    </source>
</evidence>
<proteinExistence type="inferred from homology"/>
<evidence type="ECO:0000256" key="13">
    <source>
        <dbReference type="ARBA" id="ARBA00025634"/>
    </source>
</evidence>
<comment type="function">
    <text evidence="13 15">Part of a heterotetrameric complex that catalyzes the two-step biosynthesis of anthranilate, an intermediate in the biosynthesis of L-tryptophan. In the first step, the glutamine-binding beta subunit (TrpG) of anthranilate synthase (AS) provides the glutamine amidotransferase activity which generates ammonia as a substrate that, along with chorismate, is used in the second step, catalyzed by the large alpha subunit of AS (TrpE) to produce anthranilate. In the absence of TrpG, TrpE can synthesize anthranilate directly from chorismate and high concentrations of ammonia.</text>
</comment>
<dbReference type="UniPathway" id="UPA00035">
    <property type="reaction ID" value="UER00040"/>
</dbReference>
<keyword evidence="9 15" id="KW-0822">Tryptophan biosynthesis</keyword>
<evidence type="ECO:0000256" key="9">
    <source>
        <dbReference type="ARBA" id="ARBA00022822"/>
    </source>
</evidence>
<evidence type="ECO:0000256" key="3">
    <source>
        <dbReference type="ARBA" id="ARBA00009562"/>
    </source>
</evidence>
<comment type="similarity">
    <text evidence="3 15">Belongs to the anthranilate synthase component I family.</text>
</comment>
<dbReference type="Proteomes" id="UP000589552">
    <property type="component" value="Unassembled WGS sequence"/>
</dbReference>
<evidence type="ECO:0000256" key="1">
    <source>
        <dbReference type="ARBA" id="ARBA00001946"/>
    </source>
</evidence>
<dbReference type="GO" id="GO:0046872">
    <property type="term" value="F:metal ion binding"/>
    <property type="evidence" value="ECO:0007669"/>
    <property type="project" value="UniProtKB-KW"/>
</dbReference>
<evidence type="ECO:0000256" key="11">
    <source>
        <dbReference type="ARBA" id="ARBA00023141"/>
    </source>
</evidence>
<comment type="subunit">
    <text evidence="4 15">Heterotetramer consisting of two non-identical subunits: a beta subunit (TrpG) and a large alpha subunit (TrpE).</text>
</comment>
<evidence type="ECO:0000256" key="7">
    <source>
        <dbReference type="ARBA" id="ARBA00022605"/>
    </source>
</evidence>
<dbReference type="InterPro" id="IPR015890">
    <property type="entry name" value="Chorismate_C"/>
</dbReference>
<accession>A0A0M2XIJ3</accession>
<evidence type="ECO:0000256" key="5">
    <source>
        <dbReference type="ARBA" id="ARBA00012266"/>
    </source>
</evidence>
<evidence type="ECO:0000259" key="17">
    <source>
        <dbReference type="Pfam" id="PF04715"/>
    </source>
</evidence>
<evidence type="ECO:0000256" key="4">
    <source>
        <dbReference type="ARBA" id="ARBA00011575"/>
    </source>
</evidence>
<dbReference type="PRINTS" id="PR00095">
    <property type="entry name" value="ANTSNTHASEI"/>
</dbReference>
<dbReference type="InterPro" id="IPR005801">
    <property type="entry name" value="ADC_synthase"/>
</dbReference>
<keyword evidence="12 15" id="KW-0456">Lyase</keyword>
<dbReference type="AlphaFoldDB" id="A0A0M2XIJ3"/>
<dbReference type="GeneID" id="95320371"/>
<dbReference type="SUPFAM" id="SSF56322">
    <property type="entry name" value="ADC synthase"/>
    <property type="match status" value="1"/>
</dbReference>
<name>A0A0M2XIJ3_9CORY</name>
<evidence type="ECO:0000256" key="6">
    <source>
        <dbReference type="ARBA" id="ARBA00020653"/>
    </source>
</evidence>
<evidence type="ECO:0000256" key="12">
    <source>
        <dbReference type="ARBA" id="ARBA00023239"/>
    </source>
</evidence>
<dbReference type="NCBIfam" id="TIGR00564">
    <property type="entry name" value="trpE_most"/>
    <property type="match status" value="1"/>
</dbReference>
<dbReference type="EMBL" id="JABAGA010000003">
    <property type="protein sequence ID" value="NMF09199.1"/>
    <property type="molecule type" value="Genomic_DNA"/>
</dbReference>
<dbReference type="GO" id="GO:0000162">
    <property type="term" value="P:L-tryptophan biosynthetic process"/>
    <property type="evidence" value="ECO:0007669"/>
    <property type="project" value="UniProtKB-UniPathway"/>
</dbReference>
<dbReference type="InterPro" id="IPR005256">
    <property type="entry name" value="Anth_synth_I_PabB"/>
</dbReference>
<dbReference type="NCBIfam" id="NF010086">
    <property type="entry name" value="PRK13571.1"/>
    <property type="match status" value="1"/>
</dbReference>
<evidence type="ECO:0000256" key="10">
    <source>
        <dbReference type="ARBA" id="ARBA00022842"/>
    </source>
</evidence>
<feature type="domain" description="Chorismate-utilising enzyme C-terminal" evidence="16">
    <location>
        <begin position="242"/>
        <end position="501"/>
    </location>
</feature>
<evidence type="ECO:0000259" key="16">
    <source>
        <dbReference type="Pfam" id="PF00425"/>
    </source>
</evidence>
<comment type="cofactor">
    <cofactor evidence="1 15">
        <name>Mg(2+)</name>
        <dbReference type="ChEBI" id="CHEBI:18420"/>
    </cofactor>
</comment>
<dbReference type="OrthoDB" id="3518032at2"/>
<reference evidence="18 19" key="1">
    <citation type="submission" date="2020-04" db="EMBL/GenBank/DDBJ databases">
        <authorList>
            <person name="Hitch T.C.A."/>
            <person name="Wylensek D."/>
            <person name="Clavel T."/>
        </authorList>
    </citation>
    <scope>NUCLEOTIDE SEQUENCE [LARGE SCALE GENOMIC DNA]</scope>
    <source>
        <strain evidence="18 19">BL-383-APC-2I</strain>
    </source>
</reference>
<sequence length="528" mass="57617">MTRTSTRTSMTSRERFRALARDHRVVPVIKRVLADGETALSAYRKLAADRPGTFLLESADVGQSWSRWSMIGCGSRTALTVVDGEARWIGTAPEGAPEGGDPLVALRETLRLLHSELPLDDAAVEAGSVPPFTSGLVGYFGHDIIRFIERKLPDTCVDDLGVPEMVQMLVEDLAVVDHHEGVIWLVANQINWDASDERVDEAYDDAVSRIESMLGKLAAPLSTPPVEVELPEPQVRRQRTPEEHKRRIDVSKEHIRAGDAFQIVLSQRFEMDTDATALEVYRMLRMTNPSPYMFLVNVPDESMKRTAFQIVGSSPESLVQVKGRRVVTNPIAGTRPRGADVEADVLLEKELLADEKENSEHLMLVDLGRNDLGRVCEPGTVKVHDFRHIERYSHVMHLVSTVTGTLAQESTAVDAFAATFPAGTLSGAPKPSALAIIDELEDTRRGVYGGTVGYFDFRGNTDQAITIRSGLIKDGTVYVQAGGGIVADSDPDAEDAETRNKAAAVLRAVAAAETIREARGNADGGTDD</sequence>
<dbReference type="Gene3D" id="3.60.120.10">
    <property type="entry name" value="Anthranilate synthase"/>
    <property type="match status" value="1"/>
</dbReference>
<dbReference type="Pfam" id="PF04715">
    <property type="entry name" value="Anth_synt_I_N"/>
    <property type="match status" value="1"/>
</dbReference>
<gene>
    <name evidence="15" type="primary">trpE</name>
    <name evidence="18" type="ORF">HF852_06250</name>
</gene>
<comment type="pathway">
    <text evidence="2 15">Amino-acid biosynthesis; L-tryptophan biosynthesis; L-tryptophan from chorismate: step 1/5.</text>
</comment>
<keyword evidence="8 15" id="KW-0479">Metal-binding</keyword>
<dbReference type="RefSeq" id="WP_046650596.1">
    <property type="nucleotide sequence ID" value="NZ_JABAGA010000003.1"/>
</dbReference>
<dbReference type="InterPro" id="IPR019999">
    <property type="entry name" value="Anth_synth_I-like"/>
</dbReference>
<dbReference type="GO" id="GO:0004049">
    <property type="term" value="F:anthranilate synthase activity"/>
    <property type="evidence" value="ECO:0007669"/>
    <property type="project" value="UniProtKB-EC"/>
</dbReference>
<dbReference type="PANTHER" id="PTHR11236:SF46">
    <property type="entry name" value="ANTHRANILATE SYNTHASE COMPONENT 1"/>
    <property type="match status" value="1"/>
</dbReference>
<keyword evidence="11 15" id="KW-0057">Aromatic amino acid biosynthesis</keyword>
<evidence type="ECO:0000313" key="19">
    <source>
        <dbReference type="Proteomes" id="UP000589552"/>
    </source>
</evidence>